<keyword evidence="6" id="KW-0862">Zinc</keyword>
<comment type="cofactor">
    <cofactor evidence="1">
        <name>Zn(2+)</name>
        <dbReference type="ChEBI" id="CHEBI:29105"/>
    </cofactor>
</comment>
<reference evidence="9" key="2">
    <citation type="submission" date="2014-04" db="EMBL/GenBank/DDBJ databases">
        <authorList>
            <person name="Urmite Genomes U."/>
        </authorList>
    </citation>
    <scope>NUCLEOTIDE SEQUENCE</scope>
    <source>
        <strain evidence="9">DSM 44626</strain>
    </source>
</reference>
<dbReference type="PROSITE" id="PS00731">
    <property type="entry name" value="AP_NUCLEASE_F2_3"/>
    <property type="match status" value="1"/>
</dbReference>
<dbReference type="SMART" id="SM00518">
    <property type="entry name" value="AP2Ec"/>
    <property type="match status" value="1"/>
</dbReference>
<reference evidence="9" key="1">
    <citation type="journal article" date="2014" name="Genome Announc.">
        <title>Draft Genome Sequence of Mycobacterium triplex DSM 44626.</title>
        <authorList>
            <person name="Sassi M."/>
            <person name="Croce O."/>
            <person name="Robert C."/>
            <person name="Raoult D."/>
            <person name="Drancourt M."/>
        </authorList>
    </citation>
    <scope>NUCLEOTIDE SEQUENCE [LARGE SCALE GENOMIC DNA]</scope>
    <source>
        <strain evidence="9">DSM 44626</strain>
    </source>
</reference>
<sequence>MFAQTISRSPRGVQRVYSPVGPETRLANVLIGSHVSPQDPLAAAGAEGADVVQIFLGNPQSWKPPKPREDAAVLKAAALPIYVHAPYLINVASANNKVRIPSRKILQQTCDAAADIGAAAVIVHGGHVADDSDIDEGFQRWRKALDQLESTVPVYLENTAGGDHAMARHFDTIARLWDVIGDTGIGFCLDTCHTWAAGEALVGAVERIKAITGRIDLVHCNDSKDEAGSGRDRHANLGTGRIDPGLLVAAVKTADAPVICETADEGRKDDIAFLRENTTG</sequence>
<dbReference type="HOGENOM" id="CLU_025885_0_2_11"/>
<name>A0A024JTM4_9MYCO</name>
<dbReference type="Proteomes" id="UP000028880">
    <property type="component" value="Unassembled WGS sequence"/>
</dbReference>
<dbReference type="STRING" id="47839.BN973_01337"/>
<dbReference type="NCBIfam" id="NF002198">
    <property type="entry name" value="PRK01060.1-3"/>
    <property type="match status" value="1"/>
</dbReference>
<dbReference type="InterPro" id="IPR018246">
    <property type="entry name" value="AP_endonuc_F2_Zn_BS"/>
</dbReference>
<organism evidence="9">
    <name type="scientific">Mycobacterium triplex</name>
    <dbReference type="NCBI Taxonomy" id="47839"/>
    <lineage>
        <taxon>Bacteria</taxon>
        <taxon>Bacillati</taxon>
        <taxon>Actinomycetota</taxon>
        <taxon>Actinomycetes</taxon>
        <taxon>Mycobacteriales</taxon>
        <taxon>Mycobacteriaceae</taxon>
        <taxon>Mycobacterium</taxon>
        <taxon>Mycobacterium simiae complex</taxon>
    </lineage>
</organism>
<feature type="domain" description="Xylose isomerase-like TIM barrel" evidence="8">
    <location>
        <begin position="42"/>
        <end position="276"/>
    </location>
</feature>
<keyword evidence="9" id="KW-0540">Nuclease</keyword>
<evidence type="ECO:0000256" key="5">
    <source>
        <dbReference type="ARBA" id="ARBA00022801"/>
    </source>
</evidence>
<dbReference type="GO" id="GO:0003677">
    <property type="term" value="F:DNA binding"/>
    <property type="evidence" value="ECO:0007669"/>
    <property type="project" value="InterPro"/>
</dbReference>
<dbReference type="CDD" id="cd00019">
    <property type="entry name" value="AP2Ec"/>
    <property type="match status" value="1"/>
</dbReference>
<dbReference type="Gene3D" id="3.20.20.150">
    <property type="entry name" value="Divalent-metal-dependent TIM barrel enzymes"/>
    <property type="match status" value="1"/>
</dbReference>
<evidence type="ECO:0000313" key="9">
    <source>
        <dbReference type="EMBL" id="CDO86986.1"/>
    </source>
</evidence>
<dbReference type="GO" id="GO:0006284">
    <property type="term" value="P:base-excision repair"/>
    <property type="evidence" value="ECO:0007669"/>
    <property type="project" value="TreeGrafter"/>
</dbReference>
<dbReference type="Pfam" id="PF01261">
    <property type="entry name" value="AP_endonuc_2"/>
    <property type="match status" value="1"/>
</dbReference>
<evidence type="ECO:0000256" key="6">
    <source>
        <dbReference type="ARBA" id="ARBA00022833"/>
    </source>
</evidence>
<keyword evidence="9" id="KW-0255">Endonuclease</keyword>
<dbReference type="InterPro" id="IPR036237">
    <property type="entry name" value="Xyl_isomerase-like_sf"/>
</dbReference>
<evidence type="ECO:0000256" key="3">
    <source>
        <dbReference type="ARBA" id="ARBA00022723"/>
    </source>
</evidence>
<dbReference type="PROSITE" id="PS00729">
    <property type="entry name" value="AP_NUCLEASE_F2_1"/>
    <property type="match status" value="1"/>
</dbReference>
<dbReference type="AlphaFoldDB" id="A0A024JTM4"/>
<keyword evidence="7" id="KW-0234">DNA repair</keyword>
<keyword evidence="5" id="KW-0378">Hydrolase</keyword>
<dbReference type="PROSITE" id="PS00730">
    <property type="entry name" value="AP_NUCLEASE_F2_2"/>
    <property type="match status" value="1"/>
</dbReference>
<keyword evidence="3" id="KW-0479">Metal-binding</keyword>
<dbReference type="GO" id="GO:0008270">
    <property type="term" value="F:zinc ion binding"/>
    <property type="evidence" value="ECO:0007669"/>
    <property type="project" value="InterPro"/>
</dbReference>
<accession>A0A024JTM4</accession>
<dbReference type="eggNOG" id="COG0648">
    <property type="taxonomic scope" value="Bacteria"/>
</dbReference>
<evidence type="ECO:0000256" key="7">
    <source>
        <dbReference type="ARBA" id="ARBA00023204"/>
    </source>
</evidence>
<evidence type="ECO:0000256" key="4">
    <source>
        <dbReference type="ARBA" id="ARBA00022763"/>
    </source>
</evidence>
<dbReference type="EMBL" id="HG964446">
    <property type="protein sequence ID" value="CDO86986.1"/>
    <property type="molecule type" value="Genomic_DNA"/>
</dbReference>
<evidence type="ECO:0000259" key="8">
    <source>
        <dbReference type="Pfam" id="PF01261"/>
    </source>
</evidence>
<dbReference type="InterPro" id="IPR001719">
    <property type="entry name" value="AP_endonuc_2"/>
</dbReference>
<dbReference type="PANTHER" id="PTHR21445:SF0">
    <property type="entry name" value="APURINIC-APYRIMIDINIC ENDONUCLEASE"/>
    <property type="match status" value="1"/>
</dbReference>
<proteinExistence type="inferred from homology"/>
<dbReference type="PANTHER" id="PTHR21445">
    <property type="entry name" value="ENDONUCLEASE IV ENDODEOXYRIBONUCLEASE IV"/>
    <property type="match status" value="1"/>
</dbReference>
<dbReference type="GO" id="GO:0003906">
    <property type="term" value="F:DNA-(apurinic or apyrimidinic site) endonuclease activity"/>
    <property type="evidence" value="ECO:0007669"/>
    <property type="project" value="TreeGrafter"/>
</dbReference>
<evidence type="ECO:0000256" key="2">
    <source>
        <dbReference type="ARBA" id="ARBA00005340"/>
    </source>
</evidence>
<gene>
    <name evidence="9" type="primary">end</name>
    <name evidence="9" type="ORF">BN973_01337</name>
</gene>
<dbReference type="SUPFAM" id="SSF51658">
    <property type="entry name" value="Xylose isomerase-like"/>
    <property type="match status" value="1"/>
</dbReference>
<keyword evidence="4" id="KW-0227">DNA damage</keyword>
<dbReference type="GO" id="GO:0008081">
    <property type="term" value="F:phosphoric diester hydrolase activity"/>
    <property type="evidence" value="ECO:0007669"/>
    <property type="project" value="TreeGrafter"/>
</dbReference>
<dbReference type="PROSITE" id="PS51432">
    <property type="entry name" value="AP_NUCLEASE_F2_4"/>
    <property type="match status" value="1"/>
</dbReference>
<comment type="similarity">
    <text evidence="2">Belongs to the AP endonuclease 2 family.</text>
</comment>
<protein>
    <submittedName>
        <fullName evidence="9">Endonuclease IV</fullName>
    </submittedName>
</protein>
<evidence type="ECO:0000256" key="1">
    <source>
        <dbReference type="ARBA" id="ARBA00001947"/>
    </source>
</evidence>
<dbReference type="InterPro" id="IPR013022">
    <property type="entry name" value="Xyl_isomerase-like_TIM-brl"/>
</dbReference>